<evidence type="ECO:0000313" key="2">
    <source>
        <dbReference type="Proteomes" id="UP000314982"/>
    </source>
</evidence>
<keyword evidence="2" id="KW-1185">Reference proteome</keyword>
<organism evidence="1 2">
    <name type="scientific">Hucho hucho</name>
    <name type="common">huchen</name>
    <dbReference type="NCBI Taxonomy" id="62062"/>
    <lineage>
        <taxon>Eukaryota</taxon>
        <taxon>Metazoa</taxon>
        <taxon>Chordata</taxon>
        <taxon>Craniata</taxon>
        <taxon>Vertebrata</taxon>
        <taxon>Euteleostomi</taxon>
        <taxon>Actinopterygii</taxon>
        <taxon>Neopterygii</taxon>
        <taxon>Teleostei</taxon>
        <taxon>Protacanthopterygii</taxon>
        <taxon>Salmoniformes</taxon>
        <taxon>Salmonidae</taxon>
        <taxon>Salmoninae</taxon>
        <taxon>Hucho</taxon>
    </lineage>
</organism>
<sequence>MSRLWAGLSRRLDSSFRPLRGRCEVLRRHRVPGEGDCKAMATRESGGESLESWLNKATDPSNSEDRWDCMQGFYEQVNQEADG</sequence>
<evidence type="ECO:0000313" key="1">
    <source>
        <dbReference type="Ensembl" id="ENSHHUP00000017940.1"/>
    </source>
</evidence>
<dbReference type="InterPro" id="IPR008942">
    <property type="entry name" value="ENTH_VHS"/>
</dbReference>
<dbReference type="Proteomes" id="UP000314982">
    <property type="component" value="Unassembled WGS sequence"/>
</dbReference>
<dbReference type="STRING" id="62062.ENSHHUP00000017940"/>
<dbReference type="AlphaFoldDB" id="A0A4W5L2Z6"/>
<proteinExistence type="predicted"/>
<name>A0A4W5L2Z6_9TELE</name>
<dbReference type="Ensembl" id="ENSHHUT00000018592.1">
    <property type="protein sequence ID" value="ENSHHUP00000017940.1"/>
    <property type="gene ID" value="ENSHHUG00000011187.1"/>
</dbReference>
<dbReference type="SUPFAM" id="SSF48464">
    <property type="entry name" value="ENTH/VHS domain"/>
    <property type="match status" value="1"/>
</dbReference>
<protein>
    <submittedName>
        <fullName evidence="1">Uncharacterized protein</fullName>
    </submittedName>
</protein>
<reference evidence="2" key="1">
    <citation type="submission" date="2018-06" db="EMBL/GenBank/DDBJ databases">
        <title>Genome assembly of Danube salmon.</title>
        <authorList>
            <person name="Macqueen D.J."/>
            <person name="Gundappa M.K."/>
        </authorList>
    </citation>
    <scope>NUCLEOTIDE SEQUENCE [LARGE SCALE GENOMIC DNA]</scope>
</reference>
<reference evidence="1" key="3">
    <citation type="submission" date="2025-09" db="UniProtKB">
        <authorList>
            <consortium name="Ensembl"/>
        </authorList>
    </citation>
    <scope>IDENTIFICATION</scope>
</reference>
<reference evidence="1" key="2">
    <citation type="submission" date="2025-08" db="UniProtKB">
        <authorList>
            <consortium name="Ensembl"/>
        </authorList>
    </citation>
    <scope>IDENTIFICATION</scope>
</reference>
<accession>A0A4W5L2Z6</accession>